<dbReference type="PANTHER" id="PTHR19959">
    <property type="entry name" value="KINESIN LIGHT CHAIN"/>
    <property type="match status" value="1"/>
</dbReference>
<dbReference type="InterPro" id="IPR024983">
    <property type="entry name" value="CHAT_dom"/>
</dbReference>
<comment type="caution">
    <text evidence="2">The sequence shown here is derived from an EMBL/GenBank/DDBJ whole genome shotgun (WGS) entry which is preliminary data.</text>
</comment>
<keyword evidence="3" id="KW-1185">Reference proteome</keyword>
<dbReference type="InterPro" id="IPR011990">
    <property type="entry name" value="TPR-like_helical_dom_sf"/>
</dbReference>
<dbReference type="SUPFAM" id="SSF48452">
    <property type="entry name" value="TPR-like"/>
    <property type="match status" value="1"/>
</dbReference>
<dbReference type="PANTHER" id="PTHR19959:SF119">
    <property type="entry name" value="FUNGAL LIPASE-LIKE DOMAIN-CONTAINING PROTEIN"/>
    <property type="match status" value="1"/>
</dbReference>
<name>A0A9P6ZMX0_9AGAM</name>
<dbReference type="SUPFAM" id="SSF81901">
    <property type="entry name" value="HCP-like"/>
    <property type="match status" value="1"/>
</dbReference>
<dbReference type="Gene3D" id="1.25.40.10">
    <property type="entry name" value="Tetratricopeptide repeat domain"/>
    <property type="match status" value="3"/>
</dbReference>
<dbReference type="OrthoDB" id="9991317at2759"/>
<dbReference type="AlphaFoldDB" id="A0A9P6ZMX0"/>
<organism evidence="2 3">
    <name type="scientific">Suillus placidus</name>
    <dbReference type="NCBI Taxonomy" id="48579"/>
    <lineage>
        <taxon>Eukaryota</taxon>
        <taxon>Fungi</taxon>
        <taxon>Dikarya</taxon>
        <taxon>Basidiomycota</taxon>
        <taxon>Agaricomycotina</taxon>
        <taxon>Agaricomycetes</taxon>
        <taxon>Agaricomycetidae</taxon>
        <taxon>Boletales</taxon>
        <taxon>Suillineae</taxon>
        <taxon>Suillaceae</taxon>
        <taxon>Suillus</taxon>
    </lineage>
</organism>
<accession>A0A9P6ZMX0</accession>
<evidence type="ECO:0000313" key="2">
    <source>
        <dbReference type="EMBL" id="KAG1771905.1"/>
    </source>
</evidence>
<sequence>MLGSGEVIRKLQLSWDDLLNHGDEPFDISFPPVRGVHPSLTLKVAVVHACDDALSDSLVDCGIARDTDAGHVQFAAYMTSEDLSQLNTAVEHFQLVLDQCPVSHPDHAAALTNLAWARLQGYIRNDLQDIDGITSLFREALALRPQRHSDHPLSLYNLTEALSWRHIKKSTAADICEAAQLYHELLPLCPEGTYLRSIVEGPNSVDFVIGECNNLPIDASEEGICLRRVVLELCPQGHQLRLRALDKLSSALISRFRQCGNIDDLDESIQFDREAVSLCPEGHSDLARYLNNLAISLQLRFNHQSKPNDLREAISLYEKALRLRPVGHKYRATSLDNLGGALVKRFKRRKDIDIDDITRAISLYREALTLSPPGHPHRDPTLSNLALALQTRYDKLDVSEDLNEAIDLYRESLRLRQLDHPERHGTLLNLSSALSSRFTHTRKNEDVEEAINLCQESLAAFPSLHPGRCNSHAWLQWAYLSRYRIQHNPTDLSSAMEHFRQSSIHPTEGFPQRIAVATYWALQAEIYQHESALEAYQVCLELCDNHVMTRSSIISRREAATAFQGARSLPVDAASCAIRGDNIRRAVELVERGRGQQWSLASRLKSPVEDLESANPKLTHNYSELSKLISNAAQCSADSTDRAAADWAATKYRKLTEQWEAAVTEIRNLQAFSRFLLPPLYADLQAAARHGPVIILIASQYSCSTVIVPTSGDPHNVPLSITLADLKTLKDRFTRAIRDASRMNPAETRTDLIVLLRIVWDEIMLPIVNVLENVLKLKRRSRIWLCPTAAFTCIPLHAAHPFQTRADRSKEPCLEDLYICSYTPTLSALIRSRRMMKKRVTPSFVAIGQGQPGAGKGKALSAVDSELELVHKLVPVTANHTTISGDAATRAGALQALEGNTWVHLACHGKQDPMQPYHSHFVMRDEHLTLLDIMDTHIPHAEFAFLSACHTAVGDEKTPDEVIHLAAGLQFSGFKSVVGTLWEVDDAVVKYVVQAFYTYMFHPKEVGVMDPTKAAWALNRATHAVKTMVPLEQRMVFIHIGV</sequence>
<dbReference type="Pfam" id="PF12770">
    <property type="entry name" value="CHAT"/>
    <property type="match status" value="1"/>
</dbReference>
<evidence type="ECO:0000313" key="3">
    <source>
        <dbReference type="Proteomes" id="UP000714275"/>
    </source>
</evidence>
<feature type="domain" description="CHAT" evidence="1">
    <location>
        <begin position="776"/>
        <end position="1023"/>
    </location>
</feature>
<protein>
    <submittedName>
        <fullName evidence="2">CHAT domain-containing protein</fullName>
    </submittedName>
</protein>
<dbReference type="Proteomes" id="UP000714275">
    <property type="component" value="Unassembled WGS sequence"/>
</dbReference>
<proteinExistence type="predicted"/>
<evidence type="ECO:0000259" key="1">
    <source>
        <dbReference type="Pfam" id="PF12770"/>
    </source>
</evidence>
<reference evidence="2" key="1">
    <citation type="journal article" date="2020" name="New Phytol.">
        <title>Comparative genomics reveals dynamic genome evolution in host specialist ectomycorrhizal fungi.</title>
        <authorList>
            <person name="Lofgren L.A."/>
            <person name="Nguyen N.H."/>
            <person name="Vilgalys R."/>
            <person name="Ruytinx J."/>
            <person name="Liao H.L."/>
            <person name="Branco S."/>
            <person name="Kuo A."/>
            <person name="LaButti K."/>
            <person name="Lipzen A."/>
            <person name="Andreopoulos W."/>
            <person name="Pangilinan J."/>
            <person name="Riley R."/>
            <person name="Hundley H."/>
            <person name="Na H."/>
            <person name="Barry K."/>
            <person name="Grigoriev I.V."/>
            <person name="Stajich J.E."/>
            <person name="Kennedy P.G."/>
        </authorList>
    </citation>
    <scope>NUCLEOTIDE SEQUENCE</scope>
    <source>
        <strain evidence="2">DOB743</strain>
    </source>
</reference>
<gene>
    <name evidence="2" type="ORF">EV702DRAFT_635859</name>
</gene>
<dbReference type="EMBL" id="JABBWD010000056">
    <property type="protein sequence ID" value="KAG1771905.1"/>
    <property type="molecule type" value="Genomic_DNA"/>
</dbReference>